<dbReference type="Pfam" id="PF09811">
    <property type="entry name" value="Yae1_N"/>
    <property type="match status" value="1"/>
</dbReference>
<proteinExistence type="inferred from homology"/>
<feature type="domain" description="Essential protein Yae1 N-terminal" evidence="9">
    <location>
        <begin position="41"/>
        <end position="79"/>
    </location>
</feature>
<evidence type="ECO:0000259" key="9">
    <source>
        <dbReference type="Pfam" id="PF09811"/>
    </source>
</evidence>
<gene>
    <name evidence="10" type="ORF">PTTG_26182</name>
</gene>
<protein>
    <recommendedName>
        <fullName evidence="5">Protein YAE1</fullName>
    </recommendedName>
    <alternativeName>
        <fullName evidence="4">Protein yae1</fullName>
    </alternativeName>
</protein>
<dbReference type="InterPro" id="IPR019191">
    <property type="entry name" value="Essential_protein_Yae1_N"/>
</dbReference>
<evidence type="ECO:0000256" key="4">
    <source>
        <dbReference type="ARBA" id="ARBA00017286"/>
    </source>
</evidence>
<dbReference type="GO" id="GO:0005634">
    <property type="term" value="C:nucleus"/>
    <property type="evidence" value="ECO:0007669"/>
    <property type="project" value="UniProtKB-SubCell"/>
</dbReference>
<reference evidence="10" key="2">
    <citation type="submission" date="2016-05" db="EMBL/GenBank/DDBJ databases">
        <title>Comparative analysis highlights variable genome content of wheat rusts and divergence of the mating loci.</title>
        <authorList>
            <person name="Cuomo C.A."/>
            <person name="Bakkeren G."/>
            <person name="Szabo L."/>
            <person name="Khalil H."/>
            <person name="Joly D."/>
            <person name="Goldberg J."/>
            <person name="Young S."/>
            <person name="Zeng Q."/>
            <person name="Fellers J."/>
        </authorList>
    </citation>
    <scope>NUCLEOTIDE SEQUENCE [LARGE SCALE GENOMIC DNA]</scope>
    <source>
        <strain evidence="10">1-1 BBBD Race 1</strain>
    </source>
</reference>
<reference evidence="11 12" key="3">
    <citation type="journal article" date="2017" name="G3 (Bethesda)">
        <title>Comparative analysis highlights variable genome content of wheat rusts and divergence of the mating loci.</title>
        <authorList>
            <person name="Cuomo C.A."/>
            <person name="Bakkeren G."/>
            <person name="Khalil H.B."/>
            <person name="Panwar V."/>
            <person name="Joly D."/>
            <person name="Linning R."/>
            <person name="Sakthikumar S."/>
            <person name="Song X."/>
            <person name="Adiconis X."/>
            <person name="Fan L."/>
            <person name="Goldberg J.M."/>
            <person name="Levin J.Z."/>
            <person name="Young S."/>
            <person name="Zeng Q."/>
            <person name="Anikster Y."/>
            <person name="Bruce M."/>
            <person name="Wang M."/>
            <person name="Yin C."/>
            <person name="McCallum B."/>
            <person name="Szabo L.J."/>
            <person name="Hulbert S."/>
            <person name="Chen X."/>
            <person name="Fellers J.P."/>
        </authorList>
    </citation>
    <scope>NUCLEOTIDE SEQUENCE</scope>
    <source>
        <strain evidence="11">isolate 1-1 / race 1 (BBBD)</strain>
        <strain evidence="12">Isolate 1-1 / race 1 (BBBD)</strain>
    </source>
</reference>
<dbReference type="VEuPathDB" id="FungiDB:PTTG_26182"/>
<dbReference type="AlphaFoldDB" id="A0A180GXA3"/>
<evidence type="ECO:0000313" key="11">
    <source>
        <dbReference type="EnsemblFungi" id="PTTG_26182-t43_1-p1"/>
    </source>
</evidence>
<name>A0A180GXA3_PUCT1</name>
<evidence type="ECO:0000313" key="10">
    <source>
        <dbReference type="EMBL" id="OAV96902.1"/>
    </source>
</evidence>
<evidence type="ECO:0000256" key="7">
    <source>
        <dbReference type="ARBA" id="ARBA00023242"/>
    </source>
</evidence>
<evidence type="ECO:0000256" key="3">
    <source>
        <dbReference type="ARBA" id="ARBA00007096"/>
    </source>
</evidence>
<dbReference type="PANTHER" id="PTHR18829:SF0">
    <property type="entry name" value="PROTEIN YAE1 HOMOLOG"/>
    <property type="match status" value="1"/>
</dbReference>
<evidence type="ECO:0000313" key="12">
    <source>
        <dbReference type="Proteomes" id="UP000005240"/>
    </source>
</evidence>
<keyword evidence="7" id="KW-0539">Nucleus</keyword>
<keyword evidence="6" id="KW-0963">Cytoplasm</keyword>
<dbReference type="GO" id="GO:0005737">
    <property type="term" value="C:cytoplasm"/>
    <property type="evidence" value="ECO:0007669"/>
    <property type="project" value="UniProtKB-SubCell"/>
</dbReference>
<sequence>MGGMSSEDWLEESLQVPQHQGHQQISEVEYTRLAEQFHTTGYREGIHKGKDAAIQEGFNNGFAAGAQRGKRLGSLRGRASATLNILLKHMEEDARVHRVRQLIRELNQYGTAQDPNHPTQGNALEDLTSRMDGLMAPSNPAQSQPVTQQYQDEQDNQLLDRCQFELDAILASMNIWLPSL</sequence>
<comment type="similarity">
    <text evidence="3">Belongs to the YAE1 family.</text>
</comment>
<dbReference type="STRING" id="630390.A0A180GXA3"/>
<reference evidence="10" key="1">
    <citation type="submission" date="2009-11" db="EMBL/GenBank/DDBJ databases">
        <authorList>
            <consortium name="The Broad Institute Genome Sequencing Platform"/>
            <person name="Ward D."/>
            <person name="Feldgarden M."/>
            <person name="Earl A."/>
            <person name="Young S.K."/>
            <person name="Zeng Q."/>
            <person name="Koehrsen M."/>
            <person name="Alvarado L."/>
            <person name="Berlin A."/>
            <person name="Bochicchio J."/>
            <person name="Borenstein D."/>
            <person name="Chapman S.B."/>
            <person name="Chen Z."/>
            <person name="Engels R."/>
            <person name="Freedman E."/>
            <person name="Gellesch M."/>
            <person name="Goldberg J."/>
            <person name="Griggs A."/>
            <person name="Gujja S."/>
            <person name="Heilman E."/>
            <person name="Heiman D."/>
            <person name="Hepburn T."/>
            <person name="Howarth C."/>
            <person name="Jen D."/>
            <person name="Larson L."/>
            <person name="Lewis B."/>
            <person name="Mehta T."/>
            <person name="Park D."/>
            <person name="Pearson M."/>
            <person name="Roberts A."/>
            <person name="Saif S."/>
            <person name="Shea T."/>
            <person name="Shenoy N."/>
            <person name="Sisk P."/>
            <person name="Stolte C."/>
            <person name="Sykes S."/>
            <person name="Thomson T."/>
            <person name="Walk T."/>
            <person name="White J."/>
            <person name="Yandava C."/>
            <person name="Izard J."/>
            <person name="Baranova O.V."/>
            <person name="Blanton J.M."/>
            <person name="Tanner A.C."/>
            <person name="Dewhirst F.E."/>
            <person name="Haas B."/>
            <person name="Nusbaum C."/>
            <person name="Birren B."/>
        </authorList>
    </citation>
    <scope>NUCLEOTIDE SEQUENCE [LARGE SCALE GENOMIC DNA]</scope>
    <source>
        <strain evidence="10">1-1 BBBD Race 1</strain>
    </source>
</reference>
<dbReference type="OrthoDB" id="20086at2759"/>
<dbReference type="EMBL" id="ADAS02000016">
    <property type="protein sequence ID" value="OAV96902.1"/>
    <property type="molecule type" value="Genomic_DNA"/>
</dbReference>
<organism evidence="10">
    <name type="scientific">Puccinia triticina (isolate 1-1 / race 1 (BBBD))</name>
    <name type="common">Brown leaf rust fungus</name>
    <dbReference type="NCBI Taxonomy" id="630390"/>
    <lineage>
        <taxon>Eukaryota</taxon>
        <taxon>Fungi</taxon>
        <taxon>Dikarya</taxon>
        <taxon>Basidiomycota</taxon>
        <taxon>Pucciniomycotina</taxon>
        <taxon>Pucciniomycetes</taxon>
        <taxon>Pucciniales</taxon>
        <taxon>Pucciniaceae</taxon>
        <taxon>Puccinia</taxon>
    </lineage>
</organism>
<comment type="subcellular location">
    <subcellularLocation>
        <location evidence="2">Cytoplasm</location>
    </subcellularLocation>
    <subcellularLocation>
        <location evidence="1">Nucleus</location>
    </subcellularLocation>
</comment>
<dbReference type="EnsemblFungi" id="PTTG_26182-t43_1">
    <property type="protein sequence ID" value="PTTG_26182-t43_1-p1"/>
    <property type="gene ID" value="PTTG_26182"/>
</dbReference>
<keyword evidence="12" id="KW-1185">Reference proteome</keyword>
<evidence type="ECO:0000256" key="5">
    <source>
        <dbReference type="ARBA" id="ARBA00018400"/>
    </source>
</evidence>
<evidence type="ECO:0000256" key="1">
    <source>
        <dbReference type="ARBA" id="ARBA00004123"/>
    </source>
</evidence>
<dbReference type="Proteomes" id="UP000005240">
    <property type="component" value="Unassembled WGS sequence"/>
</dbReference>
<evidence type="ECO:0000256" key="2">
    <source>
        <dbReference type="ARBA" id="ARBA00004496"/>
    </source>
</evidence>
<evidence type="ECO:0000256" key="6">
    <source>
        <dbReference type="ARBA" id="ARBA00022490"/>
    </source>
</evidence>
<reference evidence="11" key="4">
    <citation type="submission" date="2025-05" db="UniProtKB">
        <authorList>
            <consortium name="EnsemblFungi"/>
        </authorList>
    </citation>
    <scope>IDENTIFICATION</scope>
    <source>
        <strain evidence="11">isolate 1-1 / race 1 (BBBD)</strain>
    </source>
</reference>
<dbReference type="InterPro" id="IPR038881">
    <property type="entry name" value="Yae1-like"/>
</dbReference>
<dbReference type="PANTHER" id="PTHR18829">
    <property type="entry name" value="PROTEIN YAE1 HOMOLOG"/>
    <property type="match status" value="1"/>
</dbReference>
<accession>A0A180GXA3</accession>
<evidence type="ECO:0000256" key="8">
    <source>
        <dbReference type="SAM" id="MobiDB-lite"/>
    </source>
</evidence>
<feature type="region of interest" description="Disordered" evidence="8">
    <location>
        <begin position="1"/>
        <end position="23"/>
    </location>
</feature>